<reference evidence="1" key="1">
    <citation type="submission" date="2013-07" db="EMBL/GenBank/DDBJ databases">
        <title>The genome of an arbuscular mycorrhizal fungus provides insights into the evolution of the oldest plant symbiosis.</title>
        <authorList>
            <consortium name="DOE Joint Genome Institute"/>
            <person name="Tisserant E."/>
            <person name="Malbreil M."/>
            <person name="Kuo A."/>
            <person name="Kohler A."/>
            <person name="Symeonidi A."/>
            <person name="Balestrini R."/>
            <person name="Charron P."/>
            <person name="Duensing N."/>
            <person name="Frei-dit-Frey N."/>
            <person name="Gianinazzi-Pearson V."/>
            <person name="Gilbert B."/>
            <person name="Handa Y."/>
            <person name="Hijri M."/>
            <person name="Kaul R."/>
            <person name="Kawaguchi M."/>
            <person name="Krajinski F."/>
            <person name="Lammers P."/>
            <person name="Lapierre D."/>
            <person name="Masclaux F.G."/>
            <person name="Murat C."/>
            <person name="Morin E."/>
            <person name="Ndikumana S."/>
            <person name="Pagni M."/>
            <person name="Petitpierre D."/>
            <person name="Requena N."/>
            <person name="Rosikiewicz P."/>
            <person name="Riley R."/>
            <person name="Saito K."/>
            <person name="San Clemente H."/>
            <person name="Shapiro H."/>
            <person name="van Tuinen D."/>
            <person name="Becard G."/>
            <person name="Bonfante P."/>
            <person name="Paszkowski U."/>
            <person name="Shachar-Hill Y."/>
            <person name="Young J.P."/>
            <person name="Sanders I.R."/>
            <person name="Henrissat B."/>
            <person name="Rensing S.A."/>
            <person name="Grigoriev I.V."/>
            <person name="Corradi N."/>
            <person name="Roux C."/>
            <person name="Martin F."/>
        </authorList>
    </citation>
    <scope>NUCLEOTIDE SEQUENCE</scope>
    <source>
        <strain evidence="1">DAOM 197198</strain>
    </source>
</reference>
<dbReference type="HOGENOM" id="CLU_2942922_0_0_1"/>
<protein>
    <submittedName>
        <fullName evidence="1">Uncharacterized protein</fullName>
    </submittedName>
</protein>
<proteinExistence type="predicted"/>
<organism evidence="1">
    <name type="scientific">Rhizophagus irregularis (strain DAOM 181602 / DAOM 197198 / MUCL 43194)</name>
    <name type="common">Arbuscular mycorrhizal fungus</name>
    <name type="synonym">Glomus intraradices</name>
    <dbReference type="NCBI Taxonomy" id="747089"/>
    <lineage>
        <taxon>Eukaryota</taxon>
        <taxon>Fungi</taxon>
        <taxon>Fungi incertae sedis</taxon>
        <taxon>Mucoromycota</taxon>
        <taxon>Glomeromycotina</taxon>
        <taxon>Glomeromycetes</taxon>
        <taxon>Glomerales</taxon>
        <taxon>Glomeraceae</taxon>
        <taxon>Rhizophagus</taxon>
    </lineage>
</organism>
<evidence type="ECO:0000313" key="1">
    <source>
        <dbReference type="EMBL" id="ESA13242.1"/>
    </source>
</evidence>
<accession>U9U0P1</accession>
<dbReference type="EMBL" id="KI284093">
    <property type="protein sequence ID" value="ESA13242.1"/>
    <property type="molecule type" value="Genomic_DNA"/>
</dbReference>
<dbReference type="AlphaFoldDB" id="U9U0P1"/>
<sequence length="60" mass="6855">MPAFGSIYGFHRCLQDQDQGLRQEKWLRENEWNPESVSDVSEVSDLGVKIKTFSGRVVLA</sequence>
<gene>
    <name evidence="1" type="ORF">GLOINDRAFT_26253</name>
</gene>
<name>U9U0P1_RHIID</name>